<feature type="domain" description="AMP-binding enzyme C-terminal" evidence="3">
    <location>
        <begin position="429"/>
        <end position="504"/>
    </location>
</feature>
<dbReference type="PROSITE" id="PS00455">
    <property type="entry name" value="AMP_BINDING"/>
    <property type="match status" value="1"/>
</dbReference>
<dbReference type="InterPro" id="IPR020845">
    <property type="entry name" value="AMP-binding_CS"/>
</dbReference>
<evidence type="ECO:0000313" key="4">
    <source>
        <dbReference type="EMBL" id="TPQ22897.1"/>
    </source>
</evidence>
<evidence type="ECO:0000259" key="3">
    <source>
        <dbReference type="Pfam" id="PF13193"/>
    </source>
</evidence>
<dbReference type="SUPFAM" id="SSF56801">
    <property type="entry name" value="Acetyl-CoA synthetase-like"/>
    <property type="match status" value="1"/>
</dbReference>
<dbReference type="Pfam" id="PF13193">
    <property type="entry name" value="AMP-binding_C"/>
    <property type="match status" value="1"/>
</dbReference>
<dbReference type="OrthoDB" id="4363623at2"/>
<dbReference type="InterPro" id="IPR050237">
    <property type="entry name" value="ATP-dep_AMP-bd_enzyme"/>
</dbReference>
<name>A0A505DNS8_9ACTN</name>
<dbReference type="PANTHER" id="PTHR43767:SF1">
    <property type="entry name" value="NONRIBOSOMAL PEPTIDE SYNTHASE PES1 (EUROFUNG)-RELATED"/>
    <property type="match status" value="1"/>
</dbReference>
<feature type="compositionally biased region" description="Polar residues" evidence="1">
    <location>
        <begin position="530"/>
        <end position="540"/>
    </location>
</feature>
<evidence type="ECO:0000259" key="2">
    <source>
        <dbReference type="Pfam" id="PF00501"/>
    </source>
</evidence>
<reference evidence="4 5" key="1">
    <citation type="submission" date="2019-06" db="EMBL/GenBank/DDBJ databases">
        <title>Streptomyces sporangiiformans sp. nov., a novel actinomycete isolated from soil in Mount Song.</title>
        <authorList>
            <person name="Han L."/>
        </authorList>
    </citation>
    <scope>NUCLEOTIDE SEQUENCE [LARGE SCALE GENOMIC DNA]</scope>
    <source>
        <strain evidence="4 5">NEAU-SSA 1</strain>
    </source>
</reference>
<sequence length="547" mass="57978">MVFIAPARGADTVSGVLSSQASIRGDAPFLVFEREPGVVETTSWAEQDARARQTAAALADLGISADTRFGVHLGNSPDFYDIWFAAAYLGAVMVPTNPLSTAAELRYLLGHSGCRTVLTQTDLVPTVQAAGAEQVIDVGGDWTSGAHHHAGPPDATPGDVLGVLYTSGTTSRPKGVQITHAAYLAVGDAVADHVRLRPDDRFLIVLPLFHGNAQYYCSMSALVTGASIALTPRFSAGRWSEQAAALGATIASLFAAPIRMILAKSGNSGGNSPGLPPDPPLGPSLRATLFAQNVSPDQAAEFERRFRTPLVQLYGMTETVIPPTMNPLYETRNPLSIGRPLPGARLRIVDSDGADVAPGTPGELLVGGEPGRTLMSGYLDDPDATAAALVDGWLHTGDVVRADADGFLFFVDRSKDMIKRSGENVACGEIERVVDRIEGVLESAAVGIPDAMLDEAIHVYVVPRPQAHVDPADVIAQCRGELAKFKVPDAVHIVSQLPRTSVGKIQKHLLRRPATPAPMAQAEHDRGLDTDTSAPESNRAQNKRERP</sequence>
<dbReference type="Gene3D" id="3.40.50.12780">
    <property type="entry name" value="N-terminal domain of ligase-like"/>
    <property type="match status" value="1"/>
</dbReference>
<dbReference type="Gene3D" id="3.30.300.30">
    <property type="match status" value="1"/>
</dbReference>
<accession>A0A505DNS8</accession>
<dbReference type="EMBL" id="VCHX02000071">
    <property type="protein sequence ID" value="TPQ22897.1"/>
    <property type="molecule type" value="Genomic_DNA"/>
</dbReference>
<dbReference type="GO" id="GO:0016878">
    <property type="term" value="F:acid-thiol ligase activity"/>
    <property type="evidence" value="ECO:0007669"/>
    <property type="project" value="UniProtKB-ARBA"/>
</dbReference>
<feature type="domain" description="AMP-dependent synthetase/ligase" evidence="2">
    <location>
        <begin position="20"/>
        <end position="379"/>
    </location>
</feature>
<gene>
    <name evidence="4" type="ORF">FGD71_006985</name>
</gene>
<proteinExistence type="predicted"/>
<feature type="region of interest" description="Disordered" evidence="1">
    <location>
        <begin position="508"/>
        <end position="547"/>
    </location>
</feature>
<dbReference type="PANTHER" id="PTHR43767">
    <property type="entry name" value="LONG-CHAIN-FATTY-ACID--COA LIGASE"/>
    <property type="match status" value="1"/>
</dbReference>
<dbReference type="InterPro" id="IPR045851">
    <property type="entry name" value="AMP-bd_C_sf"/>
</dbReference>
<dbReference type="AlphaFoldDB" id="A0A505DNS8"/>
<protein>
    <submittedName>
        <fullName evidence="4">ATP-dependent acyl-CoA ligase</fullName>
    </submittedName>
</protein>
<comment type="caution">
    <text evidence="4">The sequence shown here is derived from an EMBL/GenBank/DDBJ whole genome shotgun (WGS) entry which is preliminary data.</text>
</comment>
<keyword evidence="4" id="KW-0436">Ligase</keyword>
<dbReference type="RefSeq" id="WP_119099515.1">
    <property type="nucleotide sequence ID" value="NZ_QXMJ01000071.1"/>
</dbReference>
<dbReference type="InterPro" id="IPR025110">
    <property type="entry name" value="AMP-bd_C"/>
</dbReference>
<dbReference type="Proteomes" id="UP000317378">
    <property type="component" value="Unassembled WGS sequence"/>
</dbReference>
<keyword evidence="5" id="KW-1185">Reference proteome</keyword>
<organism evidence="4 5">
    <name type="scientific">Streptomyces sporangiiformans</name>
    <dbReference type="NCBI Taxonomy" id="2315329"/>
    <lineage>
        <taxon>Bacteria</taxon>
        <taxon>Bacillati</taxon>
        <taxon>Actinomycetota</taxon>
        <taxon>Actinomycetes</taxon>
        <taxon>Kitasatosporales</taxon>
        <taxon>Streptomycetaceae</taxon>
        <taxon>Streptomyces</taxon>
    </lineage>
</organism>
<dbReference type="InterPro" id="IPR000873">
    <property type="entry name" value="AMP-dep_synth/lig_dom"/>
</dbReference>
<evidence type="ECO:0000256" key="1">
    <source>
        <dbReference type="SAM" id="MobiDB-lite"/>
    </source>
</evidence>
<dbReference type="Pfam" id="PF00501">
    <property type="entry name" value="AMP-binding"/>
    <property type="match status" value="1"/>
</dbReference>
<dbReference type="InterPro" id="IPR042099">
    <property type="entry name" value="ANL_N_sf"/>
</dbReference>
<evidence type="ECO:0000313" key="5">
    <source>
        <dbReference type="Proteomes" id="UP000317378"/>
    </source>
</evidence>